<keyword evidence="7" id="KW-0333">Golgi apparatus</keyword>
<evidence type="ECO:0000313" key="10">
    <source>
        <dbReference type="Proteomes" id="UP000789595"/>
    </source>
</evidence>
<keyword evidence="5" id="KW-0735">Signal-anchor</keyword>
<evidence type="ECO:0000256" key="4">
    <source>
        <dbReference type="ARBA" id="ARBA00022801"/>
    </source>
</evidence>
<name>A0A8J2SYY0_9STRA</name>
<accession>A0A8J2SYY0</accession>
<evidence type="ECO:0000256" key="2">
    <source>
        <dbReference type="ARBA" id="ARBA00009559"/>
    </source>
</evidence>
<dbReference type="PANTHER" id="PTHR13572">
    <property type="entry name" value="ENDO-ALPHA-1,2-MANNOSIDASE"/>
    <property type="match status" value="1"/>
</dbReference>
<dbReference type="AlphaFoldDB" id="A0A8J2SYY0"/>
<sequence>FDSRNQGVAIRSAAKKNSHSTPHNALRTLLAHDATIRMYKLVLVITAAAARAACVVKKQTHTFYYLWYGTPTTDGKWLHWDHAVLPHWTKKVRRQYKHLENYTHEPPTRLHAPFYPVAGPYSSSDPQLLDAHFSQLRDAGVDAAVLSWTGRPGGAVSDTQGVGTDAIVPLALAAAKRAGIGAAIHLEPYEGRGAESVALDLAHLVTHDLYRLPRRPCGGHDRLPVVYLYDAYHTPAKEWARLFCENGDLSVRGTPHDVVVIATLLNRDEEELVVNGCFDGFYSYFATDGFTYGSTSAHWKLLAAWARKKNLWFSPSAGPGYNDTRIRPWNGVATRDRRNGAYFRQMLGAAVESGADLVSITSWNEWGEGTQIEPARAPADDVGDHMDYGANPDLYLDITREATARWRTRSPPDL</sequence>
<dbReference type="Proteomes" id="UP000789595">
    <property type="component" value="Unassembled WGS sequence"/>
</dbReference>
<dbReference type="Pfam" id="PF16317">
    <property type="entry name" value="Glyco_hydro_99"/>
    <property type="match status" value="1"/>
</dbReference>
<keyword evidence="8" id="KW-0472">Membrane</keyword>
<dbReference type="PANTHER" id="PTHR13572:SF4">
    <property type="entry name" value="RE57134P"/>
    <property type="match status" value="1"/>
</dbReference>
<dbReference type="CDD" id="cd11574">
    <property type="entry name" value="GH99"/>
    <property type="match status" value="1"/>
</dbReference>
<keyword evidence="4" id="KW-0378">Hydrolase</keyword>
<evidence type="ECO:0000256" key="6">
    <source>
        <dbReference type="ARBA" id="ARBA00022989"/>
    </source>
</evidence>
<gene>
    <name evidence="9" type="ORF">PECAL_6P00010</name>
</gene>
<evidence type="ECO:0000313" key="9">
    <source>
        <dbReference type="EMBL" id="CAH0378417.1"/>
    </source>
</evidence>
<protein>
    <submittedName>
        <fullName evidence="9">Uncharacterized protein</fullName>
    </submittedName>
</protein>
<evidence type="ECO:0000256" key="1">
    <source>
        <dbReference type="ARBA" id="ARBA00004323"/>
    </source>
</evidence>
<evidence type="ECO:0000256" key="5">
    <source>
        <dbReference type="ARBA" id="ARBA00022968"/>
    </source>
</evidence>
<comment type="similarity">
    <text evidence="2">Belongs to the glycosyl hydrolase 99 family.</text>
</comment>
<comment type="subcellular location">
    <subcellularLocation>
        <location evidence="1">Golgi apparatus membrane</location>
        <topology evidence="1">Single-pass type II membrane protein</topology>
    </subcellularLocation>
</comment>
<evidence type="ECO:0000256" key="7">
    <source>
        <dbReference type="ARBA" id="ARBA00023034"/>
    </source>
</evidence>
<comment type="caution">
    <text evidence="9">The sequence shown here is derived from an EMBL/GenBank/DDBJ whole genome shotgun (WGS) entry which is preliminary data.</text>
</comment>
<dbReference type="EMBL" id="CAKKNE010000006">
    <property type="protein sequence ID" value="CAH0378417.1"/>
    <property type="molecule type" value="Genomic_DNA"/>
</dbReference>
<keyword evidence="10" id="KW-1185">Reference proteome</keyword>
<evidence type="ECO:0000256" key="8">
    <source>
        <dbReference type="ARBA" id="ARBA00023136"/>
    </source>
</evidence>
<keyword evidence="6" id="KW-1133">Transmembrane helix</keyword>
<proteinExistence type="inferred from homology"/>
<reference evidence="9" key="1">
    <citation type="submission" date="2021-11" db="EMBL/GenBank/DDBJ databases">
        <authorList>
            <consortium name="Genoscope - CEA"/>
            <person name="William W."/>
        </authorList>
    </citation>
    <scope>NUCLEOTIDE SEQUENCE</scope>
</reference>
<keyword evidence="3" id="KW-0812">Transmembrane</keyword>
<dbReference type="InterPro" id="IPR026071">
    <property type="entry name" value="Glyco_Hydrolase_99"/>
</dbReference>
<organism evidence="9 10">
    <name type="scientific">Pelagomonas calceolata</name>
    <dbReference type="NCBI Taxonomy" id="35677"/>
    <lineage>
        <taxon>Eukaryota</taxon>
        <taxon>Sar</taxon>
        <taxon>Stramenopiles</taxon>
        <taxon>Ochrophyta</taxon>
        <taxon>Pelagophyceae</taxon>
        <taxon>Pelagomonadales</taxon>
        <taxon>Pelagomonadaceae</taxon>
        <taxon>Pelagomonas</taxon>
    </lineage>
</organism>
<dbReference type="GO" id="GO:0000139">
    <property type="term" value="C:Golgi membrane"/>
    <property type="evidence" value="ECO:0007669"/>
    <property type="project" value="UniProtKB-SubCell"/>
</dbReference>
<dbReference type="GO" id="GO:0004559">
    <property type="term" value="F:alpha-mannosidase activity"/>
    <property type="evidence" value="ECO:0007669"/>
    <property type="project" value="TreeGrafter"/>
</dbReference>
<evidence type="ECO:0000256" key="3">
    <source>
        <dbReference type="ARBA" id="ARBA00022692"/>
    </source>
</evidence>
<feature type="non-terminal residue" evidence="9">
    <location>
        <position position="1"/>
    </location>
</feature>
<dbReference type="Gene3D" id="3.20.20.80">
    <property type="entry name" value="Glycosidases"/>
    <property type="match status" value="1"/>
</dbReference>
<dbReference type="OrthoDB" id="406152at2759"/>